<keyword evidence="1" id="KW-0472">Membrane</keyword>
<evidence type="ECO:0000313" key="2">
    <source>
        <dbReference type="EMBL" id="SDN84230.1"/>
    </source>
</evidence>
<feature type="transmembrane region" description="Helical" evidence="1">
    <location>
        <begin position="171"/>
        <end position="192"/>
    </location>
</feature>
<dbReference type="OrthoDB" id="2987886at2"/>
<dbReference type="PANTHER" id="PTHR41324:SF1">
    <property type="entry name" value="DUF2232 DOMAIN-CONTAINING PROTEIN"/>
    <property type="match status" value="1"/>
</dbReference>
<proteinExistence type="predicted"/>
<feature type="transmembrane region" description="Helical" evidence="1">
    <location>
        <begin position="213"/>
        <end position="231"/>
    </location>
</feature>
<gene>
    <name evidence="2" type="ORF">SAMN05421677_101264</name>
</gene>
<feature type="transmembrane region" description="Helical" evidence="1">
    <location>
        <begin position="12"/>
        <end position="38"/>
    </location>
</feature>
<dbReference type="Proteomes" id="UP000198860">
    <property type="component" value="Unassembled WGS sequence"/>
</dbReference>
<keyword evidence="1" id="KW-0812">Transmembrane</keyword>
<dbReference type="AlphaFoldDB" id="A0A1H0EPE3"/>
<dbReference type="STRING" id="240303.SAMN05421677_101264"/>
<feature type="transmembrane region" description="Helical" evidence="1">
    <location>
        <begin position="276"/>
        <end position="299"/>
    </location>
</feature>
<dbReference type="PANTHER" id="PTHR41324">
    <property type="entry name" value="MEMBRANE PROTEIN-RELATED"/>
    <property type="match status" value="1"/>
</dbReference>
<accession>A0A1H0EPE3</accession>
<organism evidence="2 3">
    <name type="scientific">Halobacillus aidingensis</name>
    <dbReference type="NCBI Taxonomy" id="240303"/>
    <lineage>
        <taxon>Bacteria</taxon>
        <taxon>Bacillati</taxon>
        <taxon>Bacillota</taxon>
        <taxon>Bacilli</taxon>
        <taxon>Bacillales</taxon>
        <taxon>Bacillaceae</taxon>
        <taxon>Halobacillus</taxon>
    </lineage>
</organism>
<feature type="transmembrane region" description="Helical" evidence="1">
    <location>
        <begin position="99"/>
        <end position="122"/>
    </location>
</feature>
<evidence type="ECO:0000256" key="1">
    <source>
        <dbReference type="SAM" id="Phobius"/>
    </source>
</evidence>
<keyword evidence="3" id="KW-1185">Reference proteome</keyword>
<feature type="transmembrane region" description="Helical" evidence="1">
    <location>
        <begin position="58"/>
        <end position="87"/>
    </location>
</feature>
<feature type="transmembrane region" description="Helical" evidence="1">
    <location>
        <begin position="237"/>
        <end position="264"/>
    </location>
</feature>
<dbReference type="RefSeq" id="WP_089650697.1">
    <property type="nucleotide sequence ID" value="NZ_FNIZ01000001.1"/>
</dbReference>
<dbReference type="InterPro" id="IPR018710">
    <property type="entry name" value="DUF2232"/>
</dbReference>
<sequence length="314" mass="35151">MNDTKRLTEGALMTGLYLLLLLVIIFVPVMGPLLLMILPVPFVYYSYRYGGKAGGLMFVAATIFTLLFATVFTVFTLLAGIGGLFLGIALHHKRSSYEALAIGSVGFVIGLLGILLITQLFLGVNLMEELKNGMNQGYGTFERIFSGLLDGEEVETDLAEIGQLIDFIPDIVPSILAMSGVMMAFVSQWTTYKLINRIENQSMGFTDFKNFKLPTSILWYYFVAMILNYVTMDGNNLIYLAAVNVFILTGALIVLQGFSFVFFYAWKKKWSKAIPILVVVFSILLPQIIMYLVRIIGIIDIGFPMRERVEEKKE</sequence>
<dbReference type="Pfam" id="PF09991">
    <property type="entry name" value="DUF2232"/>
    <property type="match status" value="1"/>
</dbReference>
<evidence type="ECO:0000313" key="3">
    <source>
        <dbReference type="Proteomes" id="UP000198860"/>
    </source>
</evidence>
<dbReference type="EMBL" id="FNIZ01000001">
    <property type="protein sequence ID" value="SDN84230.1"/>
    <property type="molecule type" value="Genomic_DNA"/>
</dbReference>
<reference evidence="3" key="1">
    <citation type="submission" date="2016-10" db="EMBL/GenBank/DDBJ databases">
        <authorList>
            <person name="Varghese N."/>
            <person name="Submissions S."/>
        </authorList>
    </citation>
    <scope>NUCLEOTIDE SEQUENCE [LARGE SCALE GENOMIC DNA]</scope>
    <source>
        <strain evidence="3">CGMCC 1.3703</strain>
    </source>
</reference>
<name>A0A1H0EPE3_HALAD</name>
<protein>
    <submittedName>
        <fullName evidence="2">Uncharacterized conserved protein YybS, DUF2232 family</fullName>
    </submittedName>
</protein>
<keyword evidence="1" id="KW-1133">Transmembrane helix</keyword>